<evidence type="ECO:0000256" key="9">
    <source>
        <dbReference type="ARBA" id="ARBA00030854"/>
    </source>
</evidence>
<evidence type="ECO:0000256" key="7">
    <source>
        <dbReference type="ARBA" id="ARBA00022909"/>
    </source>
</evidence>
<dbReference type="OrthoDB" id="4966at2759"/>
<dbReference type="PROSITE" id="PS00860">
    <property type="entry name" value="GTP_CYCLOHYDROL_1_2"/>
    <property type="match status" value="1"/>
</dbReference>
<keyword evidence="7" id="KW-0289">Folate biosynthesis</keyword>
<dbReference type="InterPro" id="IPR043133">
    <property type="entry name" value="GTP-CH-I_C/QueF"/>
</dbReference>
<keyword evidence="8" id="KW-0342">GTP-binding</keyword>
<keyword evidence="6" id="KW-0378">Hydrolase</keyword>
<dbReference type="PROSITE" id="PS00859">
    <property type="entry name" value="GTP_CYCLOHYDROL_1_1"/>
    <property type="match status" value="1"/>
</dbReference>
<dbReference type="PANTHER" id="PTHR11109:SF7">
    <property type="entry name" value="GTP CYCLOHYDROLASE 1"/>
    <property type="match status" value="1"/>
</dbReference>
<dbReference type="InterPro" id="IPR020602">
    <property type="entry name" value="GTP_CycHdrlase_I_dom"/>
</dbReference>
<evidence type="ECO:0000256" key="4">
    <source>
        <dbReference type="ARBA" id="ARBA00017272"/>
    </source>
</evidence>
<organism evidence="12 13">
    <name type="scientific">Calycina marina</name>
    <dbReference type="NCBI Taxonomy" id="1763456"/>
    <lineage>
        <taxon>Eukaryota</taxon>
        <taxon>Fungi</taxon>
        <taxon>Dikarya</taxon>
        <taxon>Ascomycota</taxon>
        <taxon>Pezizomycotina</taxon>
        <taxon>Leotiomycetes</taxon>
        <taxon>Helotiales</taxon>
        <taxon>Pezizellaceae</taxon>
        <taxon>Calycina</taxon>
    </lineage>
</organism>
<comment type="function">
    <text evidence="10">GTP cyclohydrolase 1 is the first enzyme in the biosynthetic pathway leading to folic acid.</text>
</comment>
<gene>
    <name evidence="12" type="ORF">BJ878DRAFT_534298</name>
</gene>
<evidence type="ECO:0000313" key="13">
    <source>
        <dbReference type="Proteomes" id="UP000887226"/>
    </source>
</evidence>
<dbReference type="InterPro" id="IPR001474">
    <property type="entry name" value="GTP_CycHdrlase_I"/>
</dbReference>
<dbReference type="NCBIfam" id="NF006826">
    <property type="entry name" value="PRK09347.1-3"/>
    <property type="match status" value="1"/>
</dbReference>
<dbReference type="GO" id="GO:0046656">
    <property type="term" value="P:folic acid biosynthetic process"/>
    <property type="evidence" value="ECO:0007669"/>
    <property type="project" value="UniProtKB-KW"/>
</dbReference>
<comment type="similarity">
    <text evidence="2">Belongs to the GTP cyclohydrolase I family.</text>
</comment>
<evidence type="ECO:0000256" key="2">
    <source>
        <dbReference type="ARBA" id="ARBA00008085"/>
    </source>
</evidence>
<evidence type="ECO:0000256" key="5">
    <source>
        <dbReference type="ARBA" id="ARBA00022741"/>
    </source>
</evidence>
<accession>A0A9P7Z485</accession>
<dbReference type="HAMAP" id="MF_00223">
    <property type="entry name" value="FolE"/>
    <property type="match status" value="1"/>
</dbReference>
<evidence type="ECO:0000256" key="6">
    <source>
        <dbReference type="ARBA" id="ARBA00022801"/>
    </source>
</evidence>
<dbReference type="GO" id="GO:0008270">
    <property type="term" value="F:zinc ion binding"/>
    <property type="evidence" value="ECO:0007669"/>
    <property type="project" value="TreeGrafter"/>
</dbReference>
<dbReference type="GO" id="GO:0005737">
    <property type="term" value="C:cytoplasm"/>
    <property type="evidence" value="ECO:0007669"/>
    <property type="project" value="TreeGrafter"/>
</dbReference>
<proteinExistence type="inferred from homology"/>
<dbReference type="EMBL" id="MU253879">
    <property type="protein sequence ID" value="KAG9244862.1"/>
    <property type="molecule type" value="Genomic_DNA"/>
</dbReference>
<dbReference type="AlphaFoldDB" id="A0A9P7Z485"/>
<dbReference type="Proteomes" id="UP000887226">
    <property type="component" value="Unassembled WGS sequence"/>
</dbReference>
<dbReference type="GO" id="GO:0046654">
    <property type="term" value="P:tetrahydrofolate biosynthetic process"/>
    <property type="evidence" value="ECO:0007669"/>
    <property type="project" value="InterPro"/>
</dbReference>
<dbReference type="EC" id="3.5.4.16" evidence="3"/>
<dbReference type="NCBIfam" id="NF006825">
    <property type="entry name" value="PRK09347.1-2"/>
    <property type="match status" value="1"/>
</dbReference>
<dbReference type="GO" id="GO:0003934">
    <property type="term" value="F:GTP cyclohydrolase I activity"/>
    <property type="evidence" value="ECO:0007669"/>
    <property type="project" value="UniProtKB-EC"/>
</dbReference>
<evidence type="ECO:0000256" key="10">
    <source>
        <dbReference type="ARBA" id="ARBA00055676"/>
    </source>
</evidence>
<evidence type="ECO:0000256" key="3">
    <source>
        <dbReference type="ARBA" id="ARBA00012715"/>
    </source>
</evidence>
<dbReference type="NCBIfam" id="TIGR00063">
    <property type="entry name" value="folE"/>
    <property type="match status" value="1"/>
</dbReference>
<dbReference type="SUPFAM" id="SSF55620">
    <property type="entry name" value="Tetrahydrobiopterin biosynthesis enzymes-like"/>
    <property type="match status" value="1"/>
</dbReference>
<protein>
    <recommendedName>
        <fullName evidence="4">GTP cyclohydrolase 1</fullName>
        <ecNumber evidence="3">3.5.4.16</ecNumber>
    </recommendedName>
    <alternativeName>
        <fullName evidence="9">GTP cyclohydrolase I</fullName>
    </alternativeName>
</protein>
<reference evidence="12" key="1">
    <citation type="journal article" date="2021" name="IMA Fungus">
        <title>Genomic characterization of three marine fungi, including Emericellopsis atlantica sp. nov. with signatures of a generalist lifestyle and marine biomass degradation.</title>
        <authorList>
            <person name="Hagestad O.C."/>
            <person name="Hou L."/>
            <person name="Andersen J.H."/>
            <person name="Hansen E.H."/>
            <person name="Altermark B."/>
            <person name="Li C."/>
            <person name="Kuhnert E."/>
            <person name="Cox R.J."/>
            <person name="Crous P.W."/>
            <person name="Spatafora J.W."/>
            <person name="Lail K."/>
            <person name="Amirebrahimi M."/>
            <person name="Lipzen A."/>
            <person name="Pangilinan J."/>
            <person name="Andreopoulos W."/>
            <person name="Hayes R.D."/>
            <person name="Ng V."/>
            <person name="Grigoriev I.V."/>
            <person name="Jackson S.A."/>
            <person name="Sutton T.D.S."/>
            <person name="Dobson A.D.W."/>
            <person name="Rama T."/>
        </authorList>
    </citation>
    <scope>NUCLEOTIDE SEQUENCE</scope>
    <source>
        <strain evidence="12">TRa3180A</strain>
    </source>
</reference>
<evidence type="ECO:0000256" key="8">
    <source>
        <dbReference type="ARBA" id="ARBA00023134"/>
    </source>
</evidence>
<evidence type="ECO:0000256" key="1">
    <source>
        <dbReference type="ARBA" id="ARBA00005080"/>
    </source>
</evidence>
<evidence type="ECO:0000313" key="12">
    <source>
        <dbReference type="EMBL" id="KAG9244862.1"/>
    </source>
</evidence>
<feature type="domain" description="GTP cyclohydrolase I" evidence="11">
    <location>
        <begin position="5"/>
        <end position="168"/>
    </location>
</feature>
<dbReference type="FunFam" id="3.30.1130.10:FF:000012">
    <property type="entry name" value="GTP cyclohydrolase 1"/>
    <property type="match status" value="1"/>
</dbReference>
<dbReference type="GO" id="GO:0005525">
    <property type="term" value="F:GTP binding"/>
    <property type="evidence" value="ECO:0007669"/>
    <property type="project" value="UniProtKB-KW"/>
</dbReference>
<dbReference type="Gene3D" id="3.30.1130.10">
    <property type="match status" value="1"/>
</dbReference>
<dbReference type="PANTHER" id="PTHR11109">
    <property type="entry name" value="GTP CYCLOHYDROLASE I"/>
    <property type="match status" value="1"/>
</dbReference>
<keyword evidence="13" id="KW-1185">Reference proteome</keyword>
<evidence type="ECO:0000259" key="11">
    <source>
        <dbReference type="Pfam" id="PF01227"/>
    </source>
</evidence>
<comment type="caution">
    <text evidence="12">The sequence shown here is derived from an EMBL/GenBank/DDBJ whole genome shotgun (WGS) entry which is preliminary data.</text>
</comment>
<keyword evidence="5" id="KW-0547">Nucleotide-binding</keyword>
<dbReference type="GO" id="GO:0006729">
    <property type="term" value="P:tetrahydrobiopterin biosynthetic process"/>
    <property type="evidence" value="ECO:0007669"/>
    <property type="project" value="TreeGrafter"/>
</dbReference>
<dbReference type="InterPro" id="IPR018234">
    <property type="entry name" value="GTP_CycHdrlase_I_CS"/>
</dbReference>
<sequence>MEEGNTKREGLLRTPSRYAKALLDCTTGYTENVNAVVNGAIFDDANNGIVIVRDITIASMCEHHLAPFTGKVHIGYIPNGKVLGLSKLSRIAEVFARRLQLQERLSRKIAEAIEEFLAPKGIAVVLECTHTCMTIRGVQKPGAETITHFMIGELERDPEKRKQFYNLLDLGKKA</sequence>
<name>A0A9P7Z485_9HELO</name>
<dbReference type="Pfam" id="PF01227">
    <property type="entry name" value="GTP_cyclohydroI"/>
    <property type="match status" value="1"/>
</dbReference>
<dbReference type="InterPro" id="IPR043134">
    <property type="entry name" value="GTP-CH-I_N"/>
</dbReference>
<comment type="pathway">
    <text evidence="1">Cofactor biosynthesis; 7,8-dihydroneopterin triphosphate biosynthesis; 7,8-dihydroneopterin triphosphate from GTP: step 1/1.</text>
</comment>
<dbReference type="Gene3D" id="1.10.286.10">
    <property type="match status" value="1"/>
</dbReference>